<reference evidence="1 2" key="1">
    <citation type="submission" date="2021-10" db="EMBL/GenBank/DDBJ databases">
        <title>Anaerobic single-cell dispensing facilitates the cultivation of human gut bacteria.</title>
        <authorList>
            <person name="Afrizal A."/>
        </authorList>
    </citation>
    <scope>NUCLEOTIDE SEQUENCE [LARGE SCALE GENOMIC DNA]</scope>
    <source>
        <strain evidence="1 2">CLA-AA-H212</strain>
    </source>
</reference>
<accession>A0ABS8FM07</accession>
<name>A0ABS8FM07_9FIRM</name>
<organism evidence="1 2">
    <name type="scientific">Coprococcus hominis</name>
    <name type="common">ex Arizal et al. 2022</name>
    <dbReference type="NCBI Taxonomy" id="2881262"/>
    <lineage>
        <taxon>Bacteria</taxon>
        <taxon>Bacillati</taxon>
        <taxon>Bacillota</taxon>
        <taxon>Clostridia</taxon>
        <taxon>Lachnospirales</taxon>
        <taxon>Lachnospiraceae</taxon>
        <taxon>Coprococcus</taxon>
    </lineage>
</organism>
<dbReference type="EMBL" id="JAJEQT010000002">
    <property type="protein sequence ID" value="MCC2218223.1"/>
    <property type="molecule type" value="Genomic_DNA"/>
</dbReference>
<comment type="caution">
    <text evidence="1">The sequence shown here is derived from an EMBL/GenBank/DDBJ whole genome shotgun (WGS) entry which is preliminary data.</text>
</comment>
<dbReference type="Proteomes" id="UP001198495">
    <property type="component" value="Unassembled WGS sequence"/>
</dbReference>
<keyword evidence="2" id="KW-1185">Reference proteome</keyword>
<gene>
    <name evidence="1" type="ORF">LKD28_04130</name>
</gene>
<proteinExistence type="predicted"/>
<dbReference type="RefSeq" id="WP_227572982.1">
    <property type="nucleotide sequence ID" value="NZ_JAJEQT010000002.1"/>
</dbReference>
<protein>
    <submittedName>
        <fullName evidence="1">Uncharacterized protein</fullName>
    </submittedName>
</protein>
<evidence type="ECO:0000313" key="2">
    <source>
        <dbReference type="Proteomes" id="UP001198495"/>
    </source>
</evidence>
<sequence length="54" mass="5991">MTPINGVHRKYTGFQGKIPCIDVRMGLWAQNAYLAKDWGRSGVIVGEVVEEGEI</sequence>
<evidence type="ECO:0000313" key="1">
    <source>
        <dbReference type="EMBL" id="MCC2218223.1"/>
    </source>
</evidence>